<proteinExistence type="predicted"/>
<sequence>MGMGNWYEDRLHDDPVGRSKRAPLPSVPYTRAHPKPPPPTLSLPDGGFREYTSTSASTYTADVHVNVTRGPVRVATGRPFVEADAVLRHLELRRAAEAAEVTAPLGDLPSAPVDATAAEANEDRWISSSHAAHGGAAGLAASHVAFRPALRVRDPYATRNPLATDDAVAGTVIVEGGERIRGKKHVFDGNPAAPEPVGMRSVVVRDARVACGTVPYPKPTAAIMERLPEEQYHKDKISTWMDYEGNV</sequence>
<keyword evidence="3" id="KW-1185">Reference proteome</keyword>
<feature type="compositionally biased region" description="Basic and acidic residues" evidence="1">
    <location>
        <begin position="7"/>
        <end position="17"/>
    </location>
</feature>
<protein>
    <submittedName>
        <fullName evidence="2">Uncharacterized protein</fullName>
    </submittedName>
</protein>
<dbReference type="Proteomes" id="UP000054408">
    <property type="component" value="Unassembled WGS sequence"/>
</dbReference>
<name>A0A0L0DA48_THETB</name>
<reference evidence="2 3" key="1">
    <citation type="submission" date="2010-05" db="EMBL/GenBank/DDBJ databases">
        <title>The Genome Sequence of Thecamonas trahens ATCC 50062.</title>
        <authorList>
            <consortium name="The Broad Institute Genome Sequencing Platform"/>
            <person name="Russ C."/>
            <person name="Cuomo C."/>
            <person name="Shea T."/>
            <person name="Young S.K."/>
            <person name="Zeng Q."/>
            <person name="Koehrsen M."/>
            <person name="Haas B."/>
            <person name="Borodovsky M."/>
            <person name="Guigo R."/>
            <person name="Alvarado L."/>
            <person name="Berlin A."/>
            <person name="Bochicchio J."/>
            <person name="Borenstein D."/>
            <person name="Chapman S."/>
            <person name="Chen Z."/>
            <person name="Freedman E."/>
            <person name="Gellesch M."/>
            <person name="Goldberg J."/>
            <person name="Griggs A."/>
            <person name="Gujja S."/>
            <person name="Heilman E."/>
            <person name="Heiman D."/>
            <person name="Hepburn T."/>
            <person name="Howarth C."/>
            <person name="Jen D."/>
            <person name="Larson L."/>
            <person name="Mehta T."/>
            <person name="Park D."/>
            <person name="Pearson M."/>
            <person name="Roberts A."/>
            <person name="Saif S."/>
            <person name="Shenoy N."/>
            <person name="Sisk P."/>
            <person name="Stolte C."/>
            <person name="Sykes S."/>
            <person name="Thomson T."/>
            <person name="Walk T."/>
            <person name="White J."/>
            <person name="Yandava C."/>
            <person name="Burger G."/>
            <person name="Gray M.W."/>
            <person name="Holland P.W.H."/>
            <person name="King N."/>
            <person name="Lang F.B.F."/>
            <person name="Roger A.J."/>
            <person name="Ruiz-Trillo I."/>
            <person name="Lander E."/>
            <person name="Nusbaum C."/>
        </authorList>
    </citation>
    <scope>NUCLEOTIDE SEQUENCE [LARGE SCALE GENOMIC DNA]</scope>
    <source>
        <strain evidence="2 3">ATCC 50062</strain>
    </source>
</reference>
<gene>
    <name evidence="2" type="ORF">AMSG_05068</name>
</gene>
<dbReference type="EMBL" id="GL349453">
    <property type="protein sequence ID" value="KNC49100.1"/>
    <property type="molecule type" value="Genomic_DNA"/>
</dbReference>
<dbReference type="RefSeq" id="XP_013758129.1">
    <property type="nucleotide sequence ID" value="XM_013902675.1"/>
</dbReference>
<dbReference type="AlphaFoldDB" id="A0A0L0DA48"/>
<feature type="region of interest" description="Disordered" evidence="1">
    <location>
        <begin position="1"/>
        <end position="49"/>
    </location>
</feature>
<evidence type="ECO:0000256" key="1">
    <source>
        <dbReference type="SAM" id="MobiDB-lite"/>
    </source>
</evidence>
<dbReference type="GeneID" id="25564559"/>
<organism evidence="2 3">
    <name type="scientific">Thecamonas trahens ATCC 50062</name>
    <dbReference type="NCBI Taxonomy" id="461836"/>
    <lineage>
        <taxon>Eukaryota</taxon>
        <taxon>Apusozoa</taxon>
        <taxon>Apusomonadida</taxon>
        <taxon>Apusomonadidae</taxon>
        <taxon>Thecamonas</taxon>
    </lineage>
</organism>
<evidence type="ECO:0000313" key="3">
    <source>
        <dbReference type="Proteomes" id="UP000054408"/>
    </source>
</evidence>
<accession>A0A0L0DA48</accession>
<evidence type="ECO:0000313" key="2">
    <source>
        <dbReference type="EMBL" id="KNC49100.1"/>
    </source>
</evidence>